<keyword evidence="5" id="KW-0472">Membrane</keyword>
<dbReference type="Proteomes" id="UP000600865">
    <property type="component" value="Unassembled WGS sequence"/>
</dbReference>
<feature type="transmembrane region" description="Helical" evidence="5">
    <location>
        <begin position="23"/>
        <end position="42"/>
    </location>
</feature>
<keyword evidence="4" id="KW-0902">Two-component regulatory system</keyword>
<dbReference type="FunFam" id="3.30.565.10:FF:000010">
    <property type="entry name" value="Sensor histidine kinase RcsC"/>
    <property type="match status" value="1"/>
</dbReference>
<feature type="transmembrane region" description="Helical" evidence="5">
    <location>
        <begin position="132"/>
        <end position="150"/>
    </location>
</feature>
<evidence type="ECO:0000313" key="7">
    <source>
        <dbReference type="EMBL" id="GGX64061.1"/>
    </source>
</evidence>
<feature type="transmembrane region" description="Helical" evidence="5">
    <location>
        <begin position="48"/>
        <end position="74"/>
    </location>
</feature>
<comment type="caution">
    <text evidence="7">The sequence shown here is derived from an EMBL/GenBank/DDBJ whole genome shotgun (WGS) entry which is preliminary data.</text>
</comment>
<dbReference type="AlphaFoldDB" id="A0A918KI02"/>
<gene>
    <name evidence="7" type="ORF">GCM10011309_12640</name>
</gene>
<accession>A0A918KI02</accession>
<dbReference type="EC" id="2.7.13.3" evidence="2"/>
<dbReference type="InterPro" id="IPR005467">
    <property type="entry name" value="His_kinase_dom"/>
</dbReference>
<feature type="transmembrane region" description="Helical" evidence="5">
    <location>
        <begin position="107"/>
        <end position="125"/>
    </location>
</feature>
<feature type="transmembrane region" description="Helical" evidence="5">
    <location>
        <begin position="170"/>
        <end position="188"/>
    </location>
</feature>
<dbReference type="EMBL" id="BMYV01000001">
    <property type="protein sequence ID" value="GGX64061.1"/>
    <property type="molecule type" value="Genomic_DNA"/>
</dbReference>
<dbReference type="InterPro" id="IPR036097">
    <property type="entry name" value="HisK_dim/P_sf"/>
</dbReference>
<evidence type="ECO:0000256" key="4">
    <source>
        <dbReference type="ARBA" id="ARBA00023012"/>
    </source>
</evidence>
<organism evidence="7 8">
    <name type="scientific">Litorimonas cladophorae</name>
    <dbReference type="NCBI Taxonomy" id="1220491"/>
    <lineage>
        <taxon>Bacteria</taxon>
        <taxon>Pseudomonadati</taxon>
        <taxon>Pseudomonadota</taxon>
        <taxon>Alphaproteobacteria</taxon>
        <taxon>Maricaulales</taxon>
        <taxon>Robiginitomaculaceae</taxon>
    </lineage>
</organism>
<dbReference type="Pfam" id="PF02518">
    <property type="entry name" value="HATPase_c"/>
    <property type="match status" value="1"/>
</dbReference>
<dbReference type="RefSeq" id="WP_189582880.1">
    <property type="nucleotide sequence ID" value="NZ_BMYV01000001.1"/>
</dbReference>
<reference evidence="7 8" key="1">
    <citation type="journal article" date="2014" name="Int. J. Syst. Evol. Microbiol.">
        <title>Complete genome sequence of Corynebacterium casei LMG S-19264T (=DSM 44701T), isolated from a smear-ripened cheese.</title>
        <authorList>
            <consortium name="US DOE Joint Genome Institute (JGI-PGF)"/>
            <person name="Walter F."/>
            <person name="Albersmeier A."/>
            <person name="Kalinowski J."/>
            <person name="Ruckert C."/>
        </authorList>
    </citation>
    <scope>NUCLEOTIDE SEQUENCE [LARGE SCALE GENOMIC DNA]</scope>
    <source>
        <strain evidence="7 8">KCTC 23968</strain>
    </source>
</reference>
<keyword evidence="3" id="KW-0597">Phosphoprotein</keyword>
<dbReference type="InterPro" id="IPR004358">
    <property type="entry name" value="Sig_transdc_His_kin-like_C"/>
</dbReference>
<dbReference type="InterPro" id="IPR003661">
    <property type="entry name" value="HisK_dim/P_dom"/>
</dbReference>
<evidence type="ECO:0000313" key="8">
    <source>
        <dbReference type="Proteomes" id="UP000600865"/>
    </source>
</evidence>
<sequence>MQTSFNRFERFLRIDRMTTKSELMRARAVYIIGFAFIATQVINQATMYYSYGGFTFDHAVSLIACALVFTTILFLRISKKFQVYAAVFSVLIIAGTMSSAMNQNTGINSALIPFLVLGIVVNGFICGARATIAFGLVTLIGIWGLWWISLNYSYTPIFDVEKFADRNFQRAIQASLAAILITMIGAFFSQNMHDAFGELEAGIIAAQDSDRAKTDFLATMSHELFTPMNGIIGMNDILEETDLDEEQRELTTIIRDSGRDLQTIIGNVLLFSQLEAGRVSLDDAAFNLRTTLEKAAQPFAALAAAKGLVFKTRFAPTVPDLVVGDRTRTAQIAAAILDNAIKFTDTGAVELSIHGGADERGDVLLLMTVTDTGIGIAAEDTSRIFERFTQQDGSIKRRHGGTGLGLTLAKGLAELMGGSVTVHSEPTIGSSFSVRLKYSVVDADAEYNDESWKIAAE</sequence>
<dbReference type="GO" id="GO:0000155">
    <property type="term" value="F:phosphorelay sensor kinase activity"/>
    <property type="evidence" value="ECO:0007669"/>
    <property type="project" value="InterPro"/>
</dbReference>
<dbReference type="PROSITE" id="PS50109">
    <property type="entry name" value="HIS_KIN"/>
    <property type="match status" value="1"/>
</dbReference>
<feature type="domain" description="Histidine kinase" evidence="6">
    <location>
        <begin position="219"/>
        <end position="440"/>
    </location>
</feature>
<comment type="catalytic activity">
    <reaction evidence="1">
        <text>ATP + protein L-histidine = ADP + protein N-phospho-L-histidine.</text>
        <dbReference type="EC" id="2.7.13.3"/>
    </reaction>
</comment>
<evidence type="ECO:0000259" key="6">
    <source>
        <dbReference type="PROSITE" id="PS50109"/>
    </source>
</evidence>
<dbReference type="PRINTS" id="PR00344">
    <property type="entry name" value="BCTRLSENSOR"/>
</dbReference>
<dbReference type="SMART" id="SM00387">
    <property type="entry name" value="HATPase_c"/>
    <property type="match status" value="1"/>
</dbReference>
<evidence type="ECO:0000256" key="2">
    <source>
        <dbReference type="ARBA" id="ARBA00012438"/>
    </source>
</evidence>
<dbReference type="CDD" id="cd00082">
    <property type="entry name" value="HisKA"/>
    <property type="match status" value="1"/>
</dbReference>
<dbReference type="PANTHER" id="PTHR45339">
    <property type="entry name" value="HYBRID SIGNAL TRANSDUCTION HISTIDINE KINASE J"/>
    <property type="match status" value="1"/>
</dbReference>
<keyword evidence="5" id="KW-0812">Transmembrane</keyword>
<evidence type="ECO:0000256" key="5">
    <source>
        <dbReference type="SAM" id="Phobius"/>
    </source>
</evidence>
<dbReference type="Gene3D" id="3.30.565.10">
    <property type="entry name" value="Histidine kinase-like ATPase, C-terminal domain"/>
    <property type="match status" value="1"/>
</dbReference>
<keyword evidence="5" id="KW-1133">Transmembrane helix</keyword>
<dbReference type="CDD" id="cd16922">
    <property type="entry name" value="HATPase_EvgS-ArcB-TorS-like"/>
    <property type="match status" value="1"/>
</dbReference>
<dbReference type="PANTHER" id="PTHR45339:SF1">
    <property type="entry name" value="HYBRID SIGNAL TRANSDUCTION HISTIDINE KINASE J"/>
    <property type="match status" value="1"/>
</dbReference>
<dbReference type="InterPro" id="IPR036890">
    <property type="entry name" value="HATPase_C_sf"/>
</dbReference>
<evidence type="ECO:0000256" key="3">
    <source>
        <dbReference type="ARBA" id="ARBA00022553"/>
    </source>
</evidence>
<dbReference type="SUPFAM" id="SSF55874">
    <property type="entry name" value="ATPase domain of HSP90 chaperone/DNA topoisomerase II/histidine kinase"/>
    <property type="match status" value="1"/>
</dbReference>
<dbReference type="InterPro" id="IPR003594">
    <property type="entry name" value="HATPase_dom"/>
</dbReference>
<evidence type="ECO:0000256" key="1">
    <source>
        <dbReference type="ARBA" id="ARBA00000085"/>
    </source>
</evidence>
<name>A0A918KI02_9PROT</name>
<dbReference type="SMART" id="SM00388">
    <property type="entry name" value="HisKA"/>
    <property type="match status" value="1"/>
</dbReference>
<proteinExistence type="predicted"/>
<feature type="transmembrane region" description="Helical" evidence="5">
    <location>
        <begin position="81"/>
        <end position="101"/>
    </location>
</feature>
<dbReference type="SUPFAM" id="SSF47384">
    <property type="entry name" value="Homodimeric domain of signal transducing histidine kinase"/>
    <property type="match status" value="1"/>
</dbReference>
<keyword evidence="8" id="KW-1185">Reference proteome</keyword>
<dbReference type="Gene3D" id="1.10.287.130">
    <property type="match status" value="1"/>
</dbReference>
<dbReference type="Pfam" id="PF00512">
    <property type="entry name" value="HisKA"/>
    <property type="match status" value="1"/>
</dbReference>
<protein>
    <recommendedName>
        <fullName evidence="2">histidine kinase</fullName>
        <ecNumber evidence="2">2.7.13.3</ecNumber>
    </recommendedName>
</protein>